<dbReference type="InterPro" id="IPR004045">
    <property type="entry name" value="Glutathione_S-Trfase_N"/>
</dbReference>
<evidence type="ECO:0000313" key="2">
    <source>
        <dbReference type="EMBL" id="CAD0197088.1"/>
    </source>
</evidence>
<dbReference type="Proteomes" id="UP001154114">
    <property type="component" value="Chromosome 6"/>
</dbReference>
<protein>
    <recommendedName>
        <fullName evidence="1">GST N-terminal domain-containing protein</fullName>
    </recommendedName>
</protein>
<dbReference type="Pfam" id="PF13417">
    <property type="entry name" value="GST_N_3"/>
    <property type="match status" value="1"/>
</dbReference>
<proteinExistence type="predicted"/>
<dbReference type="GO" id="GO:0004364">
    <property type="term" value="F:glutathione transferase activity"/>
    <property type="evidence" value="ECO:0007669"/>
    <property type="project" value="TreeGrafter"/>
</dbReference>
<dbReference type="EMBL" id="LR824009">
    <property type="protein sequence ID" value="CAD0197088.1"/>
    <property type="molecule type" value="Genomic_DNA"/>
</dbReference>
<name>A0A9N8PXE6_CHRIL</name>
<feature type="domain" description="GST N-terminal" evidence="1">
    <location>
        <begin position="39"/>
        <end position="112"/>
    </location>
</feature>
<organism evidence="2 3">
    <name type="scientific">Chrysodeixis includens</name>
    <name type="common">Soybean looper</name>
    <name type="synonym">Pseudoplusia includens</name>
    <dbReference type="NCBI Taxonomy" id="689277"/>
    <lineage>
        <taxon>Eukaryota</taxon>
        <taxon>Metazoa</taxon>
        <taxon>Ecdysozoa</taxon>
        <taxon>Arthropoda</taxon>
        <taxon>Hexapoda</taxon>
        <taxon>Insecta</taxon>
        <taxon>Pterygota</taxon>
        <taxon>Neoptera</taxon>
        <taxon>Endopterygota</taxon>
        <taxon>Lepidoptera</taxon>
        <taxon>Glossata</taxon>
        <taxon>Ditrysia</taxon>
        <taxon>Noctuoidea</taxon>
        <taxon>Noctuidae</taxon>
        <taxon>Plusiinae</taxon>
        <taxon>Chrysodeixis</taxon>
    </lineage>
</organism>
<dbReference type="Gene3D" id="3.40.30.10">
    <property type="entry name" value="Glutaredoxin"/>
    <property type="match status" value="1"/>
</dbReference>
<dbReference type="SUPFAM" id="SSF52833">
    <property type="entry name" value="Thioredoxin-like"/>
    <property type="match status" value="1"/>
</dbReference>
<dbReference type="InterPro" id="IPR036249">
    <property type="entry name" value="Thioredoxin-like_sf"/>
</dbReference>
<evidence type="ECO:0000313" key="3">
    <source>
        <dbReference type="Proteomes" id="UP001154114"/>
    </source>
</evidence>
<reference evidence="2" key="1">
    <citation type="submission" date="2021-12" db="EMBL/GenBank/DDBJ databases">
        <authorList>
            <person name="King R."/>
        </authorList>
    </citation>
    <scope>NUCLEOTIDE SEQUENCE</scope>
</reference>
<sequence>MEEPSVCAADSLGKNAGAIPTVDRIAIVAQLSMEVFTVCAADSLRMDASPPARAAMMVINILGLDFDLQNLNPVLREQDAPEFKKKNPMRTIPILDEGDFSMADRRQPTCKE</sequence>
<accession>A0A9N8PXE6</accession>
<evidence type="ECO:0000259" key="1">
    <source>
        <dbReference type="PROSITE" id="PS50404"/>
    </source>
</evidence>
<dbReference type="PANTHER" id="PTHR43969">
    <property type="entry name" value="GLUTATHIONE S TRANSFERASE D10, ISOFORM A-RELATED"/>
    <property type="match status" value="1"/>
</dbReference>
<dbReference type="PANTHER" id="PTHR43969:SF9">
    <property type="entry name" value="GLUTATHIONE S TRANSFERASE D10, ISOFORM A-RELATED"/>
    <property type="match status" value="1"/>
</dbReference>
<dbReference type="OrthoDB" id="422574at2759"/>
<dbReference type="GO" id="GO:0006749">
    <property type="term" value="P:glutathione metabolic process"/>
    <property type="evidence" value="ECO:0007669"/>
    <property type="project" value="TreeGrafter"/>
</dbReference>
<dbReference type="AlphaFoldDB" id="A0A9N8PXE6"/>
<gene>
    <name evidence="2" type="ORF">CINC_LOCUS11375</name>
</gene>
<keyword evidence="3" id="KW-1185">Reference proteome</keyword>
<dbReference type="PROSITE" id="PS50404">
    <property type="entry name" value="GST_NTER"/>
    <property type="match status" value="1"/>
</dbReference>